<dbReference type="InterPro" id="IPR011660">
    <property type="entry name" value="VapB-like"/>
</dbReference>
<comment type="caution">
    <text evidence="1">The sequence shown here is derived from an EMBL/GenBank/DDBJ whole genome shotgun (WGS) entry which is preliminary data.</text>
</comment>
<gene>
    <name evidence="1" type="primary">vapB</name>
    <name evidence="1" type="ORF">AW11_01033</name>
</gene>
<dbReference type="STRING" id="1454004.AW11_01033"/>
<organism evidence="1 2">
    <name type="scientific">Accumulibacter regalis</name>
    <dbReference type="NCBI Taxonomy" id="522306"/>
    <lineage>
        <taxon>Bacteria</taxon>
        <taxon>Pseudomonadati</taxon>
        <taxon>Pseudomonadota</taxon>
        <taxon>Betaproteobacteria</taxon>
        <taxon>Candidatus Accumulibacter</taxon>
    </lineage>
</organism>
<proteinExistence type="predicted"/>
<protein>
    <submittedName>
        <fullName evidence="1">Antitoxin VapB</fullName>
    </submittedName>
</protein>
<evidence type="ECO:0000313" key="2">
    <source>
        <dbReference type="Proteomes" id="UP000022141"/>
    </source>
</evidence>
<dbReference type="PATRIC" id="fig|1454004.3.peg.1087"/>
<dbReference type="EMBL" id="JEMY01000008">
    <property type="protein sequence ID" value="EXI90329.1"/>
    <property type="molecule type" value="Genomic_DNA"/>
</dbReference>
<dbReference type="AlphaFoldDB" id="A0A011RGI6"/>
<dbReference type="Proteomes" id="UP000022141">
    <property type="component" value="Unassembled WGS sequence"/>
</dbReference>
<keyword evidence="2" id="KW-1185">Reference proteome</keyword>
<accession>A0A011RGI6</accession>
<dbReference type="Pfam" id="PF07704">
    <property type="entry name" value="PSK_trans_fac"/>
    <property type="match status" value="1"/>
</dbReference>
<sequence length="86" mass="9332">MAVVIEDIQIERLAEQIAVAEGVSVTEVLRESLISLAGLRGLTTRKAPLRERLAALAKEVDAVPAPVPTDLRSDDEVLGYNEHGVW</sequence>
<evidence type="ECO:0000313" key="1">
    <source>
        <dbReference type="EMBL" id="EXI90329.1"/>
    </source>
</evidence>
<name>A0A011RGI6_ACCRE</name>
<reference evidence="1" key="1">
    <citation type="submission" date="2014-02" db="EMBL/GenBank/DDBJ databases">
        <title>Expanding our view of genomic diversity in Candidatus Accumulibacter clades.</title>
        <authorList>
            <person name="Skennerton C.T."/>
            <person name="Barr J.J."/>
            <person name="Slater F.R."/>
            <person name="Bond P.L."/>
            <person name="Tyson G.W."/>
        </authorList>
    </citation>
    <scope>NUCLEOTIDE SEQUENCE [LARGE SCALE GENOMIC DNA]</scope>
</reference>